<dbReference type="GeneID" id="36832484"/>
<keyword evidence="2" id="KW-1185">Reference proteome</keyword>
<name>A0A2U9IFV9_9CREN</name>
<reference evidence="1 2" key="1">
    <citation type="submission" date="2018-05" db="EMBL/GenBank/DDBJ databases">
        <title>Complete Genome Sequences of Extremely Thermoacidophilic, Metal-Mobilizing Type-Strain Members of the Archaeal Family Sulfolobaceae: Acidianus brierleyi DSM-1651T, Acidianus sulfidivorans DSM-18786T, Metallosphaera hakonensis DSM-7519T, and Metallosphaera prunae DSM-10039T.</title>
        <authorList>
            <person name="Counts J.A."/>
            <person name="Kelly R.M."/>
        </authorList>
    </citation>
    <scope>NUCLEOTIDE SEQUENCE [LARGE SCALE GENOMIC DNA]</scope>
    <source>
        <strain evidence="1 2">DSM 1651</strain>
    </source>
</reference>
<dbReference type="Proteomes" id="UP000248044">
    <property type="component" value="Chromosome"/>
</dbReference>
<dbReference type="EMBL" id="CP029289">
    <property type="protein sequence ID" value="AWR94876.1"/>
    <property type="molecule type" value="Genomic_DNA"/>
</dbReference>
<protein>
    <submittedName>
        <fullName evidence="1">Uncharacterized protein</fullName>
    </submittedName>
</protein>
<gene>
    <name evidence="1" type="ORF">DFR85_09970</name>
</gene>
<dbReference type="AlphaFoldDB" id="A0A2U9IFV9"/>
<evidence type="ECO:0000313" key="2">
    <source>
        <dbReference type="Proteomes" id="UP000248044"/>
    </source>
</evidence>
<dbReference type="RefSeq" id="WP_110270757.1">
    <property type="nucleotide sequence ID" value="NZ_CP029289.2"/>
</dbReference>
<organism evidence="1 2">
    <name type="scientific">Acidianus brierleyi</name>
    <dbReference type="NCBI Taxonomy" id="41673"/>
    <lineage>
        <taxon>Archaea</taxon>
        <taxon>Thermoproteota</taxon>
        <taxon>Thermoprotei</taxon>
        <taxon>Sulfolobales</taxon>
        <taxon>Sulfolobaceae</taxon>
        <taxon>Acidianus</taxon>
    </lineage>
</organism>
<dbReference type="KEGG" id="abri:DFR85_09970"/>
<accession>A0A2U9IFV9</accession>
<evidence type="ECO:0000313" key="1">
    <source>
        <dbReference type="EMBL" id="AWR94876.1"/>
    </source>
</evidence>
<sequence length="206" mass="23890">MPKKVNGKKLTPIWNFDEINSTFQFVKNGNLDNGTVKSFNDFVNIILSKNSYYIKKSKKFTELYDDIDKKIYFDKYFGIYMPVSILDLLLSNTSIEDKVEYIKKIYKSLTSSYIMSNGINLNNTNSNNEIIKSILEFFLSDNVDIIINSNSDKLEVFANFKIPEHSNQRIMFYSAIIEGVMSGFQYILSNTKAKDETCIDLEFRQS</sequence>
<proteinExistence type="predicted"/>